<dbReference type="Pfam" id="PF21522">
    <property type="entry name" value="MreB-like_C"/>
    <property type="match status" value="1"/>
</dbReference>
<dbReference type="Pfam" id="PF17989">
    <property type="entry name" value="ALP_N"/>
    <property type="match status" value="1"/>
</dbReference>
<evidence type="ECO:0000313" key="3">
    <source>
        <dbReference type="EMBL" id="MCY9763544.1"/>
    </source>
</evidence>
<feature type="domain" description="Actin homologue MreB-like C-terminal" evidence="2">
    <location>
        <begin position="215"/>
        <end position="337"/>
    </location>
</feature>
<evidence type="ECO:0000259" key="2">
    <source>
        <dbReference type="Pfam" id="PF21522"/>
    </source>
</evidence>
<evidence type="ECO:0000313" key="4">
    <source>
        <dbReference type="Proteomes" id="UP001527181"/>
    </source>
</evidence>
<dbReference type="InterPro" id="IPR043129">
    <property type="entry name" value="ATPase_NBD"/>
</dbReference>
<dbReference type="Proteomes" id="UP001527181">
    <property type="component" value="Unassembled WGS sequence"/>
</dbReference>
<dbReference type="RefSeq" id="WP_268598733.1">
    <property type="nucleotide sequence ID" value="NZ_JAMDNP010000057.1"/>
</dbReference>
<comment type="caution">
    <text evidence="3">The sequence shown here is derived from an EMBL/GenBank/DDBJ whole genome shotgun (WGS) entry which is preliminary data.</text>
</comment>
<dbReference type="SUPFAM" id="SSF53067">
    <property type="entry name" value="Actin-like ATPase domain"/>
    <property type="match status" value="2"/>
</dbReference>
<sequence>METSVSLEVVEPIGGDLGNDSLKIAFDAKKFVTIKNAVSRRLISEKRKEDLSMDIDGNFDESSEEKMLKNLDVIIRPANGQEERFYVGDYAIAAGEDETIVGTMKADNPYIHVPLLAVLAYRTPKSKKEAHFKGVFGLPIKQFTKDGRQKMKQRLVGEFDVTLMDAKGERGRTVKIFIHDVTIAPEGVPVLMNQMLNNEANDIARPELRVGSRGVIDIGAFTTDIPVIVNGKPDSMASTGIDEGIATYIDKIAKSLSESTRATITRNQILDKIMNDDTEEISIRGKKYPLRKEIEDQLNFFAKKIVDVIDALWSKNFEIEEFFVVGGGGKLLRPYLEKNMAAVDMQLTFIEPKNKSDFQNDPQLQNAFGYWKLARQKYGA</sequence>
<evidence type="ECO:0000259" key="1">
    <source>
        <dbReference type="Pfam" id="PF17989"/>
    </source>
</evidence>
<dbReference type="CDD" id="cd24023">
    <property type="entry name" value="ASKHA_NBD_ParM_Alp7A-like"/>
    <property type="match status" value="1"/>
</dbReference>
<dbReference type="EMBL" id="JAMDNP010000057">
    <property type="protein sequence ID" value="MCY9763544.1"/>
    <property type="molecule type" value="Genomic_DNA"/>
</dbReference>
<dbReference type="Gene3D" id="3.30.420.40">
    <property type="match status" value="2"/>
</dbReference>
<protein>
    <submittedName>
        <fullName evidence="3">ParM/StbA family protein</fullName>
    </submittedName>
</protein>
<dbReference type="InterPro" id="IPR040607">
    <property type="entry name" value="ALP_N"/>
</dbReference>
<organism evidence="3 4">
    <name type="scientific">Paenibacillus alvei</name>
    <name type="common">Bacillus alvei</name>
    <dbReference type="NCBI Taxonomy" id="44250"/>
    <lineage>
        <taxon>Bacteria</taxon>
        <taxon>Bacillati</taxon>
        <taxon>Bacillota</taxon>
        <taxon>Bacilli</taxon>
        <taxon>Bacillales</taxon>
        <taxon>Paenibacillaceae</taxon>
        <taxon>Paenibacillus</taxon>
    </lineage>
</organism>
<name>A0ABT4H3T0_PAEAL</name>
<gene>
    <name evidence="3" type="ORF">M5X12_23830</name>
</gene>
<proteinExistence type="predicted"/>
<dbReference type="InterPro" id="IPR049067">
    <property type="entry name" value="MreB-like_C"/>
</dbReference>
<feature type="domain" description="Actin-like protein N-terminal" evidence="1">
    <location>
        <begin position="15"/>
        <end position="188"/>
    </location>
</feature>
<keyword evidence="4" id="KW-1185">Reference proteome</keyword>
<accession>A0ABT4H3T0</accession>
<reference evidence="3 4" key="1">
    <citation type="submission" date="2022-05" db="EMBL/GenBank/DDBJ databases">
        <title>Genome Sequencing of Bee-Associated Microbes.</title>
        <authorList>
            <person name="Dunlap C."/>
        </authorList>
    </citation>
    <scope>NUCLEOTIDE SEQUENCE [LARGE SCALE GENOMIC DNA]</scope>
    <source>
        <strain evidence="3 4">NRRL B-04010</strain>
    </source>
</reference>